<sequence>MARKVWSVPKINSQDQLRGVNVGYETPITTVETVSRIEHLRSPKLSSTVLIDVGFTRRAIIVGTNLVAMLISLVVMWVSLGTSHSRPGHLISFWGHLLTRPFLFTFVMHFEVILIVISVLALITSSAGFLGALRENSFLLDVYHCGIVFFITSITAFAITLSIFPVALRNHVQKGVYRDFVTSYRDSPDFKNLIDGLQTSLRCCGFSSDSFRDWEFNQYFSCREDNPSRERCGVPASCCRVNDTATFLLDMLCGSGVLLEGEQQAWEKVYTRSCADATLSYVDAHLMGYLLLCIAITLFVVLMLTTSIVLYDDIRSMRLIYGVYYEYLALGQEKMKKEGVSLPPTPKSEHPLGEDDPAMKALRHHIERAHSSRGKRRQRASASITNIHAYNHSKPPPIQRK</sequence>
<evidence type="ECO:0000313" key="2">
    <source>
        <dbReference type="Proteomes" id="UP000805193"/>
    </source>
</evidence>
<dbReference type="EMBL" id="JABSTQ010010027">
    <property type="protein sequence ID" value="KAG0424020.1"/>
    <property type="molecule type" value="Genomic_DNA"/>
</dbReference>
<gene>
    <name evidence="1" type="ORF">HPB47_000236</name>
</gene>
<comment type="caution">
    <text evidence="1">The sequence shown here is derived from an EMBL/GenBank/DDBJ whole genome shotgun (WGS) entry which is preliminary data.</text>
</comment>
<protein>
    <submittedName>
        <fullName evidence="1">Uncharacterized protein</fullName>
    </submittedName>
</protein>
<accession>A0AC60PTW7</accession>
<organism evidence="1 2">
    <name type="scientific">Ixodes persulcatus</name>
    <name type="common">Taiga tick</name>
    <dbReference type="NCBI Taxonomy" id="34615"/>
    <lineage>
        <taxon>Eukaryota</taxon>
        <taxon>Metazoa</taxon>
        <taxon>Ecdysozoa</taxon>
        <taxon>Arthropoda</taxon>
        <taxon>Chelicerata</taxon>
        <taxon>Arachnida</taxon>
        <taxon>Acari</taxon>
        <taxon>Parasitiformes</taxon>
        <taxon>Ixodida</taxon>
        <taxon>Ixodoidea</taxon>
        <taxon>Ixodidae</taxon>
        <taxon>Ixodinae</taxon>
        <taxon>Ixodes</taxon>
    </lineage>
</organism>
<dbReference type="Proteomes" id="UP000805193">
    <property type="component" value="Unassembled WGS sequence"/>
</dbReference>
<reference evidence="1 2" key="1">
    <citation type="journal article" date="2020" name="Cell">
        <title>Large-Scale Comparative Analyses of Tick Genomes Elucidate Their Genetic Diversity and Vector Capacities.</title>
        <authorList>
            <consortium name="Tick Genome and Microbiome Consortium (TIGMIC)"/>
            <person name="Jia N."/>
            <person name="Wang J."/>
            <person name="Shi W."/>
            <person name="Du L."/>
            <person name="Sun Y."/>
            <person name="Zhan W."/>
            <person name="Jiang J.F."/>
            <person name="Wang Q."/>
            <person name="Zhang B."/>
            <person name="Ji P."/>
            <person name="Bell-Sakyi L."/>
            <person name="Cui X.M."/>
            <person name="Yuan T.T."/>
            <person name="Jiang B.G."/>
            <person name="Yang W.F."/>
            <person name="Lam T.T."/>
            <person name="Chang Q.C."/>
            <person name="Ding S.J."/>
            <person name="Wang X.J."/>
            <person name="Zhu J.G."/>
            <person name="Ruan X.D."/>
            <person name="Zhao L."/>
            <person name="Wei J.T."/>
            <person name="Ye R.Z."/>
            <person name="Que T.C."/>
            <person name="Du C.H."/>
            <person name="Zhou Y.H."/>
            <person name="Cheng J.X."/>
            <person name="Dai P.F."/>
            <person name="Guo W.B."/>
            <person name="Han X.H."/>
            <person name="Huang E.J."/>
            <person name="Li L.F."/>
            <person name="Wei W."/>
            <person name="Gao Y.C."/>
            <person name="Liu J.Z."/>
            <person name="Shao H.Z."/>
            <person name="Wang X."/>
            <person name="Wang C.C."/>
            <person name="Yang T.C."/>
            <person name="Huo Q.B."/>
            <person name="Li W."/>
            <person name="Chen H.Y."/>
            <person name="Chen S.E."/>
            <person name="Zhou L.G."/>
            <person name="Ni X.B."/>
            <person name="Tian J.H."/>
            <person name="Sheng Y."/>
            <person name="Liu T."/>
            <person name="Pan Y.S."/>
            <person name="Xia L.Y."/>
            <person name="Li J."/>
            <person name="Zhao F."/>
            <person name="Cao W.C."/>
        </authorList>
    </citation>
    <scope>NUCLEOTIDE SEQUENCE [LARGE SCALE GENOMIC DNA]</scope>
    <source>
        <strain evidence="1">Iper-2018</strain>
    </source>
</reference>
<name>A0AC60PTW7_IXOPE</name>
<keyword evidence="2" id="KW-1185">Reference proteome</keyword>
<evidence type="ECO:0000313" key="1">
    <source>
        <dbReference type="EMBL" id="KAG0424020.1"/>
    </source>
</evidence>
<proteinExistence type="predicted"/>